<evidence type="ECO:0000256" key="1">
    <source>
        <dbReference type="SAM" id="Phobius"/>
    </source>
</evidence>
<feature type="transmembrane region" description="Helical" evidence="1">
    <location>
        <begin position="32"/>
        <end position="55"/>
    </location>
</feature>
<feature type="transmembrane region" description="Helical" evidence="1">
    <location>
        <begin position="123"/>
        <end position="142"/>
    </location>
</feature>
<dbReference type="Proteomes" id="UP000286974">
    <property type="component" value="Unassembled WGS sequence"/>
</dbReference>
<evidence type="ECO:0000313" key="3">
    <source>
        <dbReference type="Proteomes" id="UP000286974"/>
    </source>
</evidence>
<dbReference type="EMBL" id="BEXA01000003">
    <property type="protein sequence ID" value="GAY73452.1"/>
    <property type="molecule type" value="Genomic_DNA"/>
</dbReference>
<keyword evidence="1" id="KW-1133">Transmembrane helix</keyword>
<keyword evidence="3" id="KW-1185">Reference proteome</keyword>
<gene>
    <name evidence="2" type="ORF">NBRC111893_1598</name>
</gene>
<protein>
    <submittedName>
        <fullName evidence="2">Membrane protein</fullName>
    </submittedName>
</protein>
<feature type="transmembrane region" description="Helical" evidence="1">
    <location>
        <begin position="180"/>
        <end position="197"/>
    </location>
</feature>
<keyword evidence="1" id="KW-0812">Transmembrane</keyword>
<evidence type="ECO:0000313" key="2">
    <source>
        <dbReference type="EMBL" id="GAY73452.1"/>
    </source>
</evidence>
<comment type="caution">
    <text evidence="2">The sequence shown here is derived from an EMBL/GenBank/DDBJ whole genome shotgun (WGS) entry which is preliminary data.</text>
</comment>
<feature type="transmembrane region" description="Helical" evidence="1">
    <location>
        <begin position="154"/>
        <end position="174"/>
    </location>
</feature>
<proteinExistence type="predicted"/>
<accession>A0A401FM48</accession>
<dbReference type="OrthoDB" id="129479at2"/>
<sequence length="208" mass="23325">MNLSTFVNGWRQIKLKIGQAFFIVTKHCSPEALTVTICGLMGIYLLLIAPIHGYADNGDFTRVLNSNGLYAIKASDSRYVVTNYGIRQYYNELASPTWKTQNMFIQLAILINKLLFSTQIFDIRFLGVIYLVVYISGIYLFTKALVPGNRTTGAYVVAILIGLVAGDSAFMMYFNSFYPQATTLIFLVLAVALLLYIPQLHGKNYSLQ</sequence>
<reference evidence="2 3" key="1">
    <citation type="submission" date="2017-11" db="EMBL/GenBank/DDBJ databases">
        <title>Draft Genome Sequence of Lactobacillus curieae NBRC 111893 isolated from Koso, a Japanese sugar-Vegetable Fermented Beverage.</title>
        <authorList>
            <person name="Chiou T.Y."/>
            <person name="Oshima K."/>
            <person name="Suda W."/>
            <person name="Hattori M."/>
            <person name="Takahashi T."/>
        </authorList>
    </citation>
    <scope>NUCLEOTIDE SEQUENCE [LARGE SCALE GENOMIC DNA]</scope>
    <source>
        <strain evidence="2 3">NBRC111893</strain>
    </source>
</reference>
<dbReference type="AlphaFoldDB" id="A0A401FM48"/>
<keyword evidence="1" id="KW-0472">Membrane</keyword>
<organism evidence="2 3">
    <name type="scientific">Lentilactobacillus kosonis</name>
    <dbReference type="NCBI Taxonomy" id="2810561"/>
    <lineage>
        <taxon>Bacteria</taxon>
        <taxon>Bacillati</taxon>
        <taxon>Bacillota</taxon>
        <taxon>Bacilli</taxon>
        <taxon>Lactobacillales</taxon>
        <taxon>Lactobacillaceae</taxon>
        <taxon>Lentilactobacillus</taxon>
    </lineage>
</organism>
<name>A0A401FM48_9LACO</name>